<feature type="region of interest" description="Disordered" evidence="5">
    <location>
        <begin position="1"/>
        <end position="23"/>
    </location>
</feature>
<dbReference type="EMBL" id="SMZX01000002">
    <property type="protein sequence ID" value="TDL44013.1"/>
    <property type="molecule type" value="Genomic_DNA"/>
</dbReference>
<dbReference type="GO" id="GO:1904680">
    <property type="term" value="F:peptide transmembrane transporter activity"/>
    <property type="evidence" value="ECO:0007669"/>
    <property type="project" value="TreeGrafter"/>
</dbReference>
<organism evidence="7 8">
    <name type="scientific">Microbacterium oleivorans</name>
    <dbReference type="NCBI Taxonomy" id="273677"/>
    <lineage>
        <taxon>Bacteria</taxon>
        <taxon>Bacillati</taxon>
        <taxon>Actinomycetota</taxon>
        <taxon>Actinomycetes</taxon>
        <taxon>Micrococcales</taxon>
        <taxon>Microbacteriaceae</taxon>
        <taxon>Microbacterium</taxon>
    </lineage>
</organism>
<dbReference type="InterPro" id="IPR039424">
    <property type="entry name" value="SBP_5"/>
</dbReference>
<comment type="caution">
    <text evidence="7">The sequence shown here is derived from an EMBL/GenBank/DDBJ whole genome shotgun (WGS) entry which is preliminary data.</text>
</comment>
<comment type="similarity">
    <text evidence="2">Belongs to the bacterial solute-binding protein 5 family.</text>
</comment>
<protein>
    <submittedName>
        <fullName evidence="7">ABC transporter substrate-binding protein</fullName>
    </submittedName>
</protein>
<dbReference type="InterPro" id="IPR000914">
    <property type="entry name" value="SBP_5_dom"/>
</dbReference>
<evidence type="ECO:0000256" key="1">
    <source>
        <dbReference type="ARBA" id="ARBA00004196"/>
    </source>
</evidence>
<feature type="domain" description="Solute-binding protein family 5" evidence="6">
    <location>
        <begin position="102"/>
        <end position="453"/>
    </location>
</feature>
<sequence length="523" mass="56264">MIPTASPHLPHPNSTDSGDTVSHPHPLPRWILAPAALAVSALALSGCTGGFEQTATAKDDSIVVALTGEPSSLDPLFDTNLNALNIFYDVFNQLTTIDDKGNVVPSLATEWSADEALTTWTFTLRDDATFQDGSPVTASDVVFTYETTMANPQANLAGYMTTIDSVEATSDTEVVFHLNTPYAPFDRQVTLVPILPKAVYEADPKGFASAPIGSGPYEVEKWQKGDSIVLTRNDDYFGEAGDYERIEFRFVLDETTRANSLQSGDLDIALLGASQVEAVRRADNVDIVDQQSNRVLYLGFNGSAGPLADQDVRKAADLAIDRTAISDDLMNGAVEPTGQLVAKVTFGYNDAIPATTYDPEAATELLEKSGYDGTPIVLSYPTTGLPQIDQLAQATAGYLEKVGFTVDLDGQEAGTYSSNWFAGQLPGAFIYAFAPSVMDADLPLGMLTRTGGQGYFSNSEIDDLLVKEIAEPDADTRAEMLGRISEIVAENTYYSPLFIDTYTYGSAAGLSWTPRPDGFFIFN</sequence>
<evidence type="ECO:0000313" key="7">
    <source>
        <dbReference type="EMBL" id="TDL44013.1"/>
    </source>
</evidence>
<comment type="subcellular location">
    <subcellularLocation>
        <location evidence="1">Cell envelope</location>
    </subcellularLocation>
</comment>
<dbReference type="GO" id="GO:0043190">
    <property type="term" value="C:ATP-binding cassette (ABC) transporter complex"/>
    <property type="evidence" value="ECO:0007669"/>
    <property type="project" value="InterPro"/>
</dbReference>
<evidence type="ECO:0000256" key="2">
    <source>
        <dbReference type="ARBA" id="ARBA00005695"/>
    </source>
</evidence>
<dbReference type="PIRSF" id="PIRSF002741">
    <property type="entry name" value="MppA"/>
    <property type="match status" value="1"/>
</dbReference>
<dbReference type="PANTHER" id="PTHR30290:SF10">
    <property type="entry name" value="PERIPLASMIC OLIGOPEPTIDE-BINDING PROTEIN-RELATED"/>
    <property type="match status" value="1"/>
</dbReference>
<keyword evidence="3" id="KW-0813">Transport</keyword>
<dbReference type="CDD" id="cd00995">
    <property type="entry name" value="PBP2_NikA_DppA_OppA_like"/>
    <property type="match status" value="1"/>
</dbReference>
<dbReference type="GO" id="GO:0042597">
    <property type="term" value="C:periplasmic space"/>
    <property type="evidence" value="ECO:0007669"/>
    <property type="project" value="UniProtKB-ARBA"/>
</dbReference>
<dbReference type="SUPFAM" id="SSF53850">
    <property type="entry name" value="Periplasmic binding protein-like II"/>
    <property type="match status" value="1"/>
</dbReference>
<keyword evidence="4" id="KW-0732">Signal</keyword>
<dbReference type="PANTHER" id="PTHR30290">
    <property type="entry name" value="PERIPLASMIC BINDING COMPONENT OF ABC TRANSPORTER"/>
    <property type="match status" value="1"/>
</dbReference>
<reference evidence="7 8" key="1">
    <citation type="submission" date="2019-03" db="EMBL/GenBank/DDBJ databases">
        <title>Genome Sequencing and Assembly of Various Microbes Isolated from Partially Reclaimed Soil and Acid Mine Drainage (AMD) Site.</title>
        <authorList>
            <person name="Steinbock B."/>
            <person name="Bechtold R."/>
            <person name="Sevigny J.L."/>
            <person name="Thomas D."/>
            <person name="Cuthill L.R."/>
            <person name="Aveiro Johannsen E.J."/>
            <person name="Thomas K."/>
            <person name="Ghosh A."/>
        </authorList>
    </citation>
    <scope>NUCLEOTIDE SEQUENCE [LARGE SCALE GENOMIC DNA]</scope>
    <source>
        <strain evidence="7 8">F-B2</strain>
    </source>
</reference>
<dbReference type="AlphaFoldDB" id="A0A4R5YG67"/>
<gene>
    <name evidence="7" type="ORF">E2R54_12645</name>
</gene>
<evidence type="ECO:0000259" key="6">
    <source>
        <dbReference type="Pfam" id="PF00496"/>
    </source>
</evidence>
<evidence type="ECO:0000256" key="4">
    <source>
        <dbReference type="ARBA" id="ARBA00022729"/>
    </source>
</evidence>
<dbReference type="Gene3D" id="3.10.105.10">
    <property type="entry name" value="Dipeptide-binding Protein, Domain 3"/>
    <property type="match status" value="1"/>
</dbReference>
<dbReference type="GO" id="GO:0030313">
    <property type="term" value="C:cell envelope"/>
    <property type="evidence" value="ECO:0007669"/>
    <property type="project" value="UniProtKB-SubCell"/>
</dbReference>
<evidence type="ECO:0000313" key="8">
    <source>
        <dbReference type="Proteomes" id="UP000295633"/>
    </source>
</evidence>
<dbReference type="InterPro" id="IPR030678">
    <property type="entry name" value="Peptide/Ni-bd"/>
</dbReference>
<dbReference type="Proteomes" id="UP000295633">
    <property type="component" value="Unassembled WGS sequence"/>
</dbReference>
<dbReference type="Gene3D" id="3.40.190.10">
    <property type="entry name" value="Periplasmic binding protein-like II"/>
    <property type="match status" value="1"/>
</dbReference>
<name>A0A4R5YG67_9MICO</name>
<accession>A0A4R5YG67</accession>
<evidence type="ECO:0000256" key="5">
    <source>
        <dbReference type="SAM" id="MobiDB-lite"/>
    </source>
</evidence>
<dbReference type="GO" id="GO:0015833">
    <property type="term" value="P:peptide transport"/>
    <property type="evidence" value="ECO:0007669"/>
    <property type="project" value="TreeGrafter"/>
</dbReference>
<dbReference type="Pfam" id="PF00496">
    <property type="entry name" value="SBP_bac_5"/>
    <property type="match status" value="1"/>
</dbReference>
<proteinExistence type="inferred from homology"/>
<evidence type="ECO:0000256" key="3">
    <source>
        <dbReference type="ARBA" id="ARBA00022448"/>
    </source>
</evidence>